<accession>A0AAN4W437</accession>
<organism evidence="1 2">
    <name type="scientific">Persicobacter diffluens</name>
    <dbReference type="NCBI Taxonomy" id="981"/>
    <lineage>
        <taxon>Bacteria</taxon>
        <taxon>Pseudomonadati</taxon>
        <taxon>Bacteroidota</taxon>
        <taxon>Cytophagia</taxon>
        <taxon>Cytophagales</taxon>
        <taxon>Persicobacteraceae</taxon>
        <taxon>Persicobacter</taxon>
    </lineage>
</organism>
<proteinExistence type="predicted"/>
<name>A0AAN4W437_9BACT</name>
<keyword evidence="2" id="KW-1185">Reference proteome</keyword>
<sequence length="142" mass="16825">MIIDHRINHAIEGLFKDLGIRDTVEDQQKTGKVQLTDDQQEALKSGHKVILKGIDTSFDKFDVMIQESKGRLEIRDLYVHDKFEFITKLEDYMRSFNLSKESETLERSKDSPNFWYVQYFWIIPISGFLLKKKDLTPKVLRR</sequence>
<comment type="caution">
    <text evidence="1">The sequence shown here is derived from an EMBL/GenBank/DDBJ whole genome shotgun (WGS) entry which is preliminary data.</text>
</comment>
<protein>
    <submittedName>
        <fullName evidence="1">Uncharacterized protein</fullName>
    </submittedName>
</protein>
<dbReference type="AlphaFoldDB" id="A0AAN4W437"/>
<evidence type="ECO:0000313" key="2">
    <source>
        <dbReference type="Proteomes" id="UP001310022"/>
    </source>
</evidence>
<dbReference type="Proteomes" id="UP001310022">
    <property type="component" value="Unassembled WGS sequence"/>
</dbReference>
<reference evidence="1 2" key="1">
    <citation type="submission" date="2021-12" db="EMBL/GenBank/DDBJ databases">
        <title>Genome sequencing of bacteria with rrn-lacking chromosome and rrn-plasmid.</title>
        <authorList>
            <person name="Anda M."/>
            <person name="Iwasaki W."/>
        </authorList>
    </citation>
    <scope>NUCLEOTIDE SEQUENCE [LARGE SCALE GENOMIC DNA]</scope>
    <source>
        <strain evidence="1 2">NBRC 15940</strain>
    </source>
</reference>
<dbReference type="EMBL" id="BQKE01000006">
    <property type="protein sequence ID" value="GJM64519.1"/>
    <property type="molecule type" value="Genomic_DNA"/>
</dbReference>
<evidence type="ECO:0000313" key="1">
    <source>
        <dbReference type="EMBL" id="GJM64519.1"/>
    </source>
</evidence>
<gene>
    <name evidence="1" type="ORF">PEDI_50710</name>
</gene>